<organism evidence="8 9">
    <name type="scientific">Candidatus Falkowbacteria bacterium RIFOXYA2_FULL_47_19</name>
    <dbReference type="NCBI Taxonomy" id="1797994"/>
    <lineage>
        <taxon>Bacteria</taxon>
        <taxon>Candidatus Falkowiibacteriota</taxon>
    </lineage>
</organism>
<evidence type="ECO:0000259" key="7">
    <source>
        <dbReference type="Pfam" id="PF00590"/>
    </source>
</evidence>
<keyword evidence="5 6" id="KW-0949">S-adenosyl-L-methionine</keyword>
<keyword evidence="2 6" id="KW-0698">rRNA processing</keyword>
<dbReference type="CDD" id="cd11648">
    <property type="entry name" value="RsmI"/>
    <property type="match status" value="1"/>
</dbReference>
<comment type="similarity">
    <text evidence="6">Belongs to the methyltransferase superfamily. RsmI family.</text>
</comment>
<keyword evidence="1 6" id="KW-0963">Cytoplasm</keyword>
<dbReference type="Gene3D" id="3.30.950.10">
    <property type="entry name" value="Methyltransferase, Cobalt-precorrin-4 Transmethylase, Domain 2"/>
    <property type="match status" value="1"/>
</dbReference>
<dbReference type="STRING" id="1797994.A2227_05475"/>
<keyword evidence="4 6" id="KW-0808">Transferase</keyword>
<comment type="subcellular location">
    <subcellularLocation>
        <location evidence="6">Cytoplasm</location>
    </subcellularLocation>
</comment>
<keyword evidence="3 6" id="KW-0489">Methyltransferase</keyword>
<dbReference type="InterPro" id="IPR008189">
    <property type="entry name" value="rRNA_ssu_MeTfrase_I"/>
</dbReference>
<evidence type="ECO:0000256" key="2">
    <source>
        <dbReference type="ARBA" id="ARBA00022552"/>
    </source>
</evidence>
<dbReference type="Proteomes" id="UP000178367">
    <property type="component" value="Unassembled WGS sequence"/>
</dbReference>
<comment type="caution">
    <text evidence="8">The sequence shown here is derived from an EMBL/GenBank/DDBJ whole genome shotgun (WGS) entry which is preliminary data.</text>
</comment>
<dbReference type="InterPro" id="IPR014777">
    <property type="entry name" value="4pyrrole_Mease_sub1"/>
</dbReference>
<dbReference type="GO" id="GO:0005737">
    <property type="term" value="C:cytoplasm"/>
    <property type="evidence" value="ECO:0007669"/>
    <property type="project" value="UniProtKB-SubCell"/>
</dbReference>
<dbReference type="EC" id="2.1.1.198" evidence="6"/>
<feature type="domain" description="Tetrapyrrole methylase" evidence="7">
    <location>
        <begin position="3"/>
        <end position="232"/>
    </location>
</feature>
<dbReference type="NCBIfam" id="TIGR00096">
    <property type="entry name" value="16S rRNA (cytidine(1402)-2'-O)-methyltransferase"/>
    <property type="match status" value="1"/>
</dbReference>
<evidence type="ECO:0000256" key="4">
    <source>
        <dbReference type="ARBA" id="ARBA00022679"/>
    </source>
</evidence>
<sequence>MSTLYIVATPIGNLEDISMRALRILGEVDYVLCEDTRVTGNLLKHYDIKTPTISYHQHSDVKKIDHILGYLAQGKDLALVSDAGTPGISDPGGKLVEAVFDKFGDDVKIESVPGPSAVVAALSISGIPTDKFVFMGFPPHKKGRQTFIERISFSEYPVVVYESKHRILKFLEELAALNKGIERENDWLDEEVKKNYKNRDKAVRRKPVTSVVVCRELSKMHETVYRGSLDKIIKQIKGNKDEQKGEFTVIVGK</sequence>
<dbReference type="InterPro" id="IPR014776">
    <property type="entry name" value="4pyrrole_Mease_sub2"/>
</dbReference>
<evidence type="ECO:0000256" key="1">
    <source>
        <dbReference type="ARBA" id="ARBA00022490"/>
    </source>
</evidence>
<accession>A0A1F5SNF7</accession>
<dbReference type="FunFam" id="3.40.1010.10:FF:000007">
    <property type="entry name" value="Ribosomal RNA small subunit methyltransferase I"/>
    <property type="match status" value="1"/>
</dbReference>
<protein>
    <recommendedName>
        <fullName evidence="6">Ribosomal RNA small subunit methyltransferase I</fullName>
        <ecNumber evidence="6">2.1.1.198</ecNumber>
    </recommendedName>
    <alternativeName>
        <fullName evidence="6">16S rRNA 2'-O-ribose C1402 methyltransferase</fullName>
    </alternativeName>
    <alternativeName>
        <fullName evidence="6">rRNA (cytidine-2'-O-)-methyltransferase RsmI</fullName>
    </alternativeName>
</protein>
<dbReference type="InterPro" id="IPR000878">
    <property type="entry name" value="4pyrrol_Mease"/>
</dbReference>
<dbReference type="InterPro" id="IPR018063">
    <property type="entry name" value="SAM_MeTrfase_RsmI_CS"/>
</dbReference>
<name>A0A1F5SNF7_9BACT</name>
<dbReference type="PROSITE" id="PS01296">
    <property type="entry name" value="RSMI"/>
    <property type="match status" value="1"/>
</dbReference>
<evidence type="ECO:0000313" key="8">
    <source>
        <dbReference type="EMBL" id="OGF28214.1"/>
    </source>
</evidence>
<dbReference type="Gene3D" id="3.40.1010.10">
    <property type="entry name" value="Cobalt-precorrin-4 Transmethylase, Domain 1"/>
    <property type="match status" value="1"/>
</dbReference>
<comment type="catalytic activity">
    <reaction evidence="6">
        <text>cytidine(1402) in 16S rRNA + S-adenosyl-L-methionine = 2'-O-methylcytidine(1402) in 16S rRNA + S-adenosyl-L-homocysteine + H(+)</text>
        <dbReference type="Rhea" id="RHEA:42924"/>
        <dbReference type="Rhea" id="RHEA-COMP:10285"/>
        <dbReference type="Rhea" id="RHEA-COMP:10286"/>
        <dbReference type="ChEBI" id="CHEBI:15378"/>
        <dbReference type="ChEBI" id="CHEBI:57856"/>
        <dbReference type="ChEBI" id="CHEBI:59789"/>
        <dbReference type="ChEBI" id="CHEBI:74495"/>
        <dbReference type="ChEBI" id="CHEBI:82748"/>
        <dbReference type="EC" id="2.1.1.198"/>
    </reaction>
</comment>
<proteinExistence type="inferred from homology"/>
<evidence type="ECO:0000256" key="6">
    <source>
        <dbReference type="HAMAP-Rule" id="MF_01877"/>
    </source>
</evidence>
<dbReference type="PANTHER" id="PTHR46111:SF1">
    <property type="entry name" value="RIBOSOMAL RNA SMALL SUBUNIT METHYLTRANSFERASE I"/>
    <property type="match status" value="1"/>
</dbReference>
<reference evidence="8 9" key="1">
    <citation type="journal article" date="2016" name="Nat. Commun.">
        <title>Thousands of microbial genomes shed light on interconnected biogeochemical processes in an aquifer system.</title>
        <authorList>
            <person name="Anantharaman K."/>
            <person name="Brown C.T."/>
            <person name="Hug L.A."/>
            <person name="Sharon I."/>
            <person name="Castelle C.J."/>
            <person name="Probst A.J."/>
            <person name="Thomas B.C."/>
            <person name="Singh A."/>
            <person name="Wilkins M.J."/>
            <person name="Karaoz U."/>
            <person name="Brodie E.L."/>
            <person name="Williams K.H."/>
            <person name="Hubbard S.S."/>
            <person name="Banfield J.F."/>
        </authorList>
    </citation>
    <scope>NUCLEOTIDE SEQUENCE [LARGE SCALE GENOMIC DNA]</scope>
</reference>
<dbReference type="PANTHER" id="PTHR46111">
    <property type="entry name" value="RIBOSOMAL RNA SMALL SUBUNIT METHYLTRANSFERASE I"/>
    <property type="match status" value="1"/>
</dbReference>
<dbReference type="EMBL" id="MFGB01000001">
    <property type="protein sequence ID" value="OGF28214.1"/>
    <property type="molecule type" value="Genomic_DNA"/>
</dbReference>
<dbReference type="GO" id="GO:0070677">
    <property type="term" value="F:rRNA (cytosine-2'-O-)-methyltransferase activity"/>
    <property type="evidence" value="ECO:0007669"/>
    <property type="project" value="UniProtKB-UniRule"/>
</dbReference>
<dbReference type="AlphaFoldDB" id="A0A1F5SNF7"/>
<dbReference type="Pfam" id="PF00590">
    <property type="entry name" value="TP_methylase"/>
    <property type="match status" value="1"/>
</dbReference>
<evidence type="ECO:0000256" key="3">
    <source>
        <dbReference type="ARBA" id="ARBA00022603"/>
    </source>
</evidence>
<evidence type="ECO:0000313" key="9">
    <source>
        <dbReference type="Proteomes" id="UP000178367"/>
    </source>
</evidence>
<comment type="function">
    <text evidence="6">Catalyzes the 2'-O-methylation of the ribose of cytidine 1402 (C1402) in 16S rRNA.</text>
</comment>
<gene>
    <name evidence="6" type="primary">rsmI</name>
    <name evidence="8" type="ORF">A2227_05475</name>
</gene>
<evidence type="ECO:0000256" key="5">
    <source>
        <dbReference type="ARBA" id="ARBA00022691"/>
    </source>
</evidence>
<dbReference type="SUPFAM" id="SSF53790">
    <property type="entry name" value="Tetrapyrrole methylase"/>
    <property type="match status" value="1"/>
</dbReference>
<dbReference type="PIRSF" id="PIRSF005917">
    <property type="entry name" value="MTase_YraL"/>
    <property type="match status" value="1"/>
</dbReference>
<dbReference type="InterPro" id="IPR035996">
    <property type="entry name" value="4pyrrol_Methylase_sf"/>
</dbReference>
<dbReference type="HAMAP" id="MF_01877">
    <property type="entry name" value="16SrRNA_methyltr_I"/>
    <property type="match status" value="1"/>
</dbReference>